<evidence type="ECO:0000313" key="9">
    <source>
        <dbReference type="EMBL" id="SMO64871.1"/>
    </source>
</evidence>
<dbReference type="GO" id="GO:0015562">
    <property type="term" value="F:efflux transmembrane transporter activity"/>
    <property type="evidence" value="ECO:0007669"/>
    <property type="project" value="InterPro"/>
</dbReference>
<evidence type="ECO:0000256" key="1">
    <source>
        <dbReference type="ARBA" id="ARBA00004442"/>
    </source>
</evidence>
<dbReference type="GO" id="GO:0009279">
    <property type="term" value="C:cell outer membrane"/>
    <property type="evidence" value="ECO:0007669"/>
    <property type="project" value="UniProtKB-SubCell"/>
</dbReference>
<reference evidence="9 10" key="1">
    <citation type="submission" date="2017-05" db="EMBL/GenBank/DDBJ databases">
        <authorList>
            <person name="Varghese N."/>
            <person name="Submissions S."/>
        </authorList>
    </citation>
    <scope>NUCLEOTIDE SEQUENCE [LARGE SCALE GENOMIC DNA]</scope>
    <source>
        <strain evidence="9 10">DSM 21342</strain>
    </source>
</reference>
<evidence type="ECO:0000256" key="4">
    <source>
        <dbReference type="ARBA" id="ARBA00022452"/>
    </source>
</evidence>
<comment type="similarity">
    <text evidence="2">Belongs to the outer membrane factor (OMF) (TC 1.B.17) family.</text>
</comment>
<feature type="signal peptide" evidence="8">
    <location>
        <begin position="1"/>
        <end position="20"/>
    </location>
</feature>
<evidence type="ECO:0000256" key="2">
    <source>
        <dbReference type="ARBA" id="ARBA00007613"/>
    </source>
</evidence>
<evidence type="ECO:0000256" key="7">
    <source>
        <dbReference type="ARBA" id="ARBA00023237"/>
    </source>
</evidence>
<keyword evidence="3" id="KW-0813">Transport</keyword>
<dbReference type="Gene3D" id="1.20.1600.10">
    <property type="entry name" value="Outer membrane efflux proteins (OEP)"/>
    <property type="match status" value="1"/>
</dbReference>
<keyword evidence="8" id="KW-0732">Signal</keyword>
<keyword evidence="4" id="KW-1134">Transmembrane beta strand</keyword>
<feature type="chain" id="PRO_5021932907" evidence="8">
    <location>
        <begin position="21"/>
        <end position="448"/>
    </location>
</feature>
<keyword evidence="6" id="KW-0472">Membrane</keyword>
<dbReference type="PANTHER" id="PTHR30026">
    <property type="entry name" value="OUTER MEMBRANE PROTEIN TOLC"/>
    <property type="match status" value="1"/>
</dbReference>
<evidence type="ECO:0000256" key="3">
    <source>
        <dbReference type="ARBA" id="ARBA00022448"/>
    </source>
</evidence>
<keyword evidence="7" id="KW-0998">Cell outer membrane</keyword>
<evidence type="ECO:0000256" key="6">
    <source>
        <dbReference type="ARBA" id="ARBA00023136"/>
    </source>
</evidence>
<organism evidence="9 10">
    <name type="scientific">Solitalea koreensis</name>
    <dbReference type="NCBI Taxonomy" id="543615"/>
    <lineage>
        <taxon>Bacteria</taxon>
        <taxon>Pseudomonadati</taxon>
        <taxon>Bacteroidota</taxon>
        <taxon>Sphingobacteriia</taxon>
        <taxon>Sphingobacteriales</taxon>
        <taxon>Sphingobacteriaceae</taxon>
        <taxon>Solitalea</taxon>
    </lineage>
</organism>
<accession>A0A521D1J1</accession>
<sequence length="448" mass="51734">MKKRVTIILLCFLKVFYSSAFPLQKEDSVLHNATLKACIEYALKHEPSVNQAQIDEEIAETTIKSKLADWFPQINVNYTQQRYLLQPTAIFPDFNNPALGKIEVKTGTQNLGTLHLSLDQTIFNRDVLLAARTAKDVRSLVQKSTTNSKINVAAYVSKAYYDVLLTEQQIKVFSEIITRLEKSLKDAFYQYKSGITDNIDYKRATIALNNSKADKKNSIELLDAKYTYLKQLMGYSANAPLNLSYDTTQMENEAYIDTLLKVNYEKRIEYQQLQDQNRLLNAELKYNKWAYLPSLSFFADYNLVYQNDSFQDLYSRYFPNTLIGLSFDLPIFQGGKRAQEIKQAKWQIKRNEWDIINLKNSINSQYSQALAAYKGNLNYFLALKQNLELAQDVYNTVQLQYRAGVKTYLEVIVSETDLRTAKINYYNSLYQLLASKTDVEKALGILEY</sequence>
<evidence type="ECO:0000313" key="10">
    <source>
        <dbReference type="Proteomes" id="UP000315971"/>
    </source>
</evidence>
<proteinExistence type="inferred from homology"/>
<protein>
    <submittedName>
        <fullName evidence="9">Outer membrane protein TolC</fullName>
    </submittedName>
</protein>
<evidence type="ECO:0000256" key="8">
    <source>
        <dbReference type="SAM" id="SignalP"/>
    </source>
</evidence>
<gene>
    <name evidence="9" type="ORF">SAMN06265350_10560</name>
</gene>
<dbReference type="PANTHER" id="PTHR30026:SF20">
    <property type="entry name" value="OUTER MEMBRANE PROTEIN TOLC"/>
    <property type="match status" value="1"/>
</dbReference>
<dbReference type="Pfam" id="PF02321">
    <property type="entry name" value="OEP"/>
    <property type="match status" value="2"/>
</dbReference>
<evidence type="ECO:0000256" key="5">
    <source>
        <dbReference type="ARBA" id="ARBA00022692"/>
    </source>
</evidence>
<dbReference type="SUPFAM" id="SSF56954">
    <property type="entry name" value="Outer membrane efflux proteins (OEP)"/>
    <property type="match status" value="1"/>
</dbReference>
<comment type="subcellular location">
    <subcellularLocation>
        <location evidence="1">Cell outer membrane</location>
    </subcellularLocation>
</comment>
<dbReference type="InterPro" id="IPR003423">
    <property type="entry name" value="OMP_efflux"/>
</dbReference>
<keyword evidence="10" id="KW-1185">Reference proteome</keyword>
<dbReference type="GO" id="GO:1990281">
    <property type="term" value="C:efflux pump complex"/>
    <property type="evidence" value="ECO:0007669"/>
    <property type="project" value="TreeGrafter"/>
</dbReference>
<dbReference type="EMBL" id="FXSZ01000005">
    <property type="protein sequence ID" value="SMO64871.1"/>
    <property type="molecule type" value="Genomic_DNA"/>
</dbReference>
<dbReference type="OrthoDB" id="367883at2"/>
<dbReference type="AlphaFoldDB" id="A0A521D1J1"/>
<dbReference type="GO" id="GO:0015288">
    <property type="term" value="F:porin activity"/>
    <property type="evidence" value="ECO:0007669"/>
    <property type="project" value="TreeGrafter"/>
</dbReference>
<dbReference type="RefSeq" id="WP_142603562.1">
    <property type="nucleotide sequence ID" value="NZ_FXSZ01000005.1"/>
</dbReference>
<dbReference type="Proteomes" id="UP000315971">
    <property type="component" value="Unassembled WGS sequence"/>
</dbReference>
<keyword evidence="5" id="KW-0812">Transmembrane</keyword>
<dbReference type="InterPro" id="IPR051906">
    <property type="entry name" value="TolC-like"/>
</dbReference>
<name>A0A521D1J1_9SPHI</name>